<evidence type="ECO:0000313" key="1">
    <source>
        <dbReference type="Proteomes" id="UP000095286"/>
    </source>
</evidence>
<dbReference type="Proteomes" id="UP000095286">
    <property type="component" value="Unplaced"/>
</dbReference>
<sequence>MSSPSDDKSDHEDKCLVCNIPTKGVHFGVNSCRSCSSFNRRSVLQNAIYKCRKNTGKCVIDTRLKLICRYCRFERCKKAGMTLKLTTIKSEREESKLNEVPSPIINDFPSTVKDSISIVKNKVFYDLNLTIGNINDIFRRGLYGKTHINGINLTCMQITTQALIYFNTATHLSKRSEITIENKLDFRYYIGYWEKQLIATSELLMHLPHFYELEFSEKWQYLKMFWPLFLTLHRIHSSLEVFGYDSDEIFLLIDNKTAHRIEAVELIDADITKEASKKISEMFMPILKFNIKFIYEPLKALKLDLTEMSFLVLQLLCSKKSASNVRKEVNEIHEKVLKISCNELQNYLVFKTKQDNYVYRITEMAKLIAEIKSSSEREKELFVLLRVFNVFDCSIFDSELAPEL</sequence>
<proteinExistence type="predicted"/>
<name>A0AC35TN53_9BILA</name>
<dbReference type="WBParaSite" id="RSKR_0000232700.2">
    <property type="protein sequence ID" value="RSKR_0000232700.2"/>
    <property type="gene ID" value="RSKR_0000232700"/>
</dbReference>
<accession>A0AC35TN53</accession>
<reference evidence="2" key="1">
    <citation type="submission" date="2016-11" db="UniProtKB">
        <authorList>
            <consortium name="WormBaseParasite"/>
        </authorList>
    </citation>
    <scope>IDENTIFICATION</scope>
    <source>
        <strain evidence="2">KR3021</strain>
    </source>
</reference>
<organism evidence="1 2">
    <name type="scientific">Rhabditophanes sp. KR3021</name>
    <dbReference type="NCBI Taxonomy" id="114890"/>
    <lineage>
        <taxon>Eukaryota</taxon>
        <taxon>Metazoa</taxon>
        <taxon>Ecdysozoa</taxon>
        <taxon>Nematoda</taxon>
        <taxon>Chromadorea</taxon>
        <taxon>Rhabditida</taxon>
        <taxon>Tylenchina</taxon>
        <taxon>Panagrolaimomorpha</taxon>
        <taxon>Strongyloidoidea</taxon>
        <taxon>Alloionematidae</taxon>
        <taxon>Rhabditophanes</taxon>
    </lineage>
</organism>
<protein>
    <submittedName>
        <fullName evidence="2">Nuclear receptor domain-containing protein</fullName>
    </submittedName>
</protein>
<evidence type="ECO:0000313" key="2">
    <source>
        <dbReference type="WBParaSite" id="RSKR_0000232700.2"/>
    </source>
</evidence>